<evidence type="ECO:0000313" key="1">
    <source>
        <dbReference type="EMBL" id="QDC41296.1"/>
    </source>
</evidence>
<dbReference type="Proteomes" id="UP000314901">
    <property type="component" value="Chromosome"/>
</dbReference>
<dbReference type="EMBL" id="CP040953">
    <property type="protein sequence ID" value="QDC41296.1"/>
    <property type="molecule type" value="Genomic_DNA"/>
</dbReference>
<organism evidence="1 2">
    <name type="scientific">Candidatus Methylopumilus universalis</name>
    <dbReference type="NCBI Taxonomy" id="2588536"/>
    <lineage>
        <taxon>Bacteria</taxon>
        <taxon>Pseudomonadati</taxon>
        <taxon>Pseudomonadota</taxon>
        <taxon>Betaproteobacteria</taxon>
        <taxon>Nitrosomonadales</taxon>
        <taxon>Methylophilaceae</taxon>
        <taxon>Candidatus Methylopumilus</taxon>
    </lineage>
</organism>
<protein>
    <recommendedName>
        <fullName evidence="3">Phage protein</fullName>
    </recommendedName>
</protein>
<gene>
    <name evidence="1" type="ORF">FIT94_04380</name>
</gene>
<evidence type="ECO:0000313" key="2">
    <source>
        <dbReference type="Proteomes" id="UP000314901"/>
    </source>
</evidence>
<proteinExistence type="predicted"/>
<accession>A0AAX1F054</accession>
<reference evidence="1 2" key="1">
    <citation type="journal article" date="2019" name="ISME J.">
        <title>Evolution in action: habitat transition from sediment to the pelagial leads to genome streamlining in Methylophilaceae.</title>
        <authorList>
            <person name="Salcher M."/>
            <person name="Schaefle D."/>
            <person name="Kaspar M."/>
            <person name="Neuenschwander S.M."/>
            <person name="Ghai R."/>
        </authorList>
    </citation>
    <scope>NUCLEOTIDE SEQUENCE [LARGE SCALE GENOMIC DNA]</scope>
    <source>
        <strain evidence="1 2">MMS-RVI-51</strain>
    </source>
</reference>
<dbReference type="AlphaFoldDB" id="A0AAX1F054"/>
<name>A0AAX1F054_9PROT</name>
<evidence type="ECO:0008006" key="3">
    <source>
        <dbReference type="Google" id="ProtNLM"/>
    </source>
</evidence>
<dbReference type="GeneID" id="66285118"/>
<dbReference type="KEGG" id="muv:FIT94_04380"/>
<dbReference type="RefSeq" id="WP_139867996.1">
    <property type="nucleotide sequence ID" value="NZ_CP040949.1"/>
</dbReference>
<sequence length="66" mass="7528">MYKIKSKTKIIEVMTLDDAMKSAKDMNELVTIEGNGIEIIGLFGVDFVLEGKCPDGSDYTWKKRRR</sequence>